<dbReference type="OrthoDB" id="2281372at2759"/>
<feature type="chain" id="PRO_5025661821" description="LysM domain-containing protein" evidence="1">
    <location>
        <begin position="18"/>
        <end position="76"/>
    </location>
</feature>
<dbReference type="InterPro" id="IPR036779">
    <property type="entry name" value="LysM_dom_sf"/>
</dbReference>
<evidence type="ECO:0000313" key="4">
    <source>
        <dbReference type="Proteomes" id="UP000799302"/>
    </source>
</evidence>
<keyword evidence="4" id="KW-1185">Reference proteome</keyword>
<proteinExistence type="predicted"/>
<dbReference type="SMART" id="SM00257">
    <property type="entry name" value="LysM"/>
    <property type="match status" value="1"/>
</dbReference>
<evidence type="ECO:0000259" key="2">
    <source>
        <dbReference type="PROSITE" id="PS51782"/>
    </source>
</evidence>
<keyword evidence="1" id="KW-0732">Signal</keyword>
<dbReference type="CDD" id="cd00118">
    <property type="entry name" value="LysM"/>
    <property type="match status" value="1"/>
</dbReference>
<organism evidence="3 4">
    <name type="scientific">Microthyrium microscopicum</name>
    <dbReference type="NCBI Taxonomy" id="703497"/>
    <lineage>
        <taxon>Eukaryota</taxon>
        <taxon>Fungi</taxon>
        <taxon>Dikarya</taxon>
        <taxon>Ascomycota</taxon>
        <taxon>Pezizomycotina</taxon>
        <taxon>Dothideomycetes</taxon>
        <taxon>Dothideomycetes incertae sedis</taxon>
        <taxon>Microthyriales</taxon>
        <taxon>Microthyriaceae</taxon>
        <taxon>Microthyrium</taxon>
    </lineage>
</organism>
<evidence type="ECO:0000256" key="1">
    <source>
        <dbReference type="SAM" id="SignalP"/>
    </source>
</evidence>
<feature type="domain" description="LysM" evidence="2">
    <location>
        <begin position="23"/>
        <end position="73"/>
    </location>
</feature>
<reference evidence="3" key="1">
    <citation type="journal article" date="2020" name="Stud. Mycol.">
        <title>101 Dothideomycetes genomes: a test case for predicting lifestyles and emergence of pathogens.</title>
        <authorList>
            <person name="Haridas S."/>
            <person name="Albert R."/>
            <person name="Binder M."/>
            <person name="Bloem J."/>
            <person name="Labutti K."/>
            <person name="Salamov A."/>
            <person name="Andreopoulos B."/>
            <person name="Baker S."/>
            <person name="Barry K."/>
            <person name="Bills G."/>
            <person name="Bluhm B."/>
            <person name="Cannon C."/>
            <person name="Castanera R."/>
            <person name="Culley D."/>
            <person name="Daum C."/>
            <person name="Ezra D."/>
            <person name="Gonzalez J."/>
            <person name="Henrissat B."/>
            <person name="Kuo A."/>
            <person name="Liang C."/>
            <person name="Lipzen A."/>
            <person name="Lutzoni F."/>
            <person name="Magnuson J."/>
            <person name="Mondo S."/>
            <person name="Nolan M."/>
            <person name="Ohm R."/>
            <person name="Pangilinan J."/>
            <person name="Park H.-J."/>
            <person name="Ramirez L."/>
            <person name="Alfaro M."/>
            <person name="Sun H."/>
            <person name="Tritt A."/>
            <person name="Yoshinaga Y."/>
            <person name="Zwiers L.-H."/>
            <person name="Turgeon B."/>
            <person name="Goodwin S."/>
            <person name="Spatafora J."/>
            <person name="Crous P."/>
            <person name="Grigoriev I."/>
        </authorList>
    </citation>
    <scope>NUCLEOTIDE SEQUENCE</scope>
    <source>
        <strain evidence="3">CBS 115976</strain>
    </source>
</reference>
<protein>
    <recommendedName>
        <fullName evidence="2">LysM domain-containing protein</fullName>
    </recommendedName>
</protein>
<name>A0A6A6TWV3_9PEZI</name>
<dbReference type="Gene3D" id="3.10.350.10">
    <property type="entry name" value="LysM domain"/>
    <property type="match status" value="1"/>
</dbReference>
<dbReference type="EMBL" id="MU004243">
    <property type="protein sequence ID" value="KAF2664292.1"/>
    <property type="molecule type" value="Genomic_DNA"/>
</dbReference>
<dbReference type="Pfam" id="PF01476">
    <property type="entry name" value="LysM"/>
    <property type="match status" value="1"/>
</dbReference>
<dbReference type="Proteomes" id="UP000799302">
    <property type="component" value="Unassembled WGS sequence"/>
</dbReference>
<sequence>MHASIISAFFLSLMASAAPTGCTQYTVKDGDYCSGIANANGITLQQFYDYNGGNGKFGGADCPSLWVGTVVCVSAP</sequence>
<gene>
    <name evidence="3" type="ORF">BT63DRAFT_429797</name>
</gene>
<dbReference type="AlphaFoldDB" id="A0A6A6TWV3"/>
<accession>A0A6A6TWV3</accession>
<feature type="signal peptide" evidence="1">
    <location>
        <begin position="1"/>
        <end position="17"/>
    </location>
</feature>
<dbReference type="InterPro" id="IPR018392">
    <property type="entry name" value="LysM"/>
</dbReference>
<dbReference type="PROSITE" id="PS51782">
    <property type="entry name" value="LYSM"/>
    <property type="match status" value="1"/>
</dbReference>
<dbReference type="SUPFAM" id="SSF54106">
    <property type="entry name" value="LysM domain"/>
    <property type="match status" value="1"/>
</dbReference>
<evidence type="ECO:0000313" key="3">
    <source>
        <dbReference type="EMBL" id="KAF2664292.1"/>
    </source>
</evidence>